<dbReference type="InterPro" id="IPR012337">
    <property type="entry name" value="RNaseH-like_sf"/>
</dbReference>
<dbReference type="SUPFAM" id="SSF53098">
    <property type="entry name" value="Ribonuclease H-like"/>
    <property type="match status" value="1"/>
</dbReference>
<dbReference type="Proteomes" id="UP000825935">
    <property type="component" value="Chromosome 10"/>
</dbReference>
<dbReference type="EMBL" id="CM035415">
    <property type="protein sequence ID" value="KAH7428076.1"/>
    <property type="molecule type" value="Genomic_DNA"/>
</dbReference>
<name>A0A8T2U2E2_CERRI</name>
<protein>
    <recommendedName>
        <fullName evidence="1">HAT C-terminal dimerisation domain-containing protein</fullName>
    </recommendedName>
</protein>
<proteinExistence type="predicted"/>
<feature type="domain" description="HAT C-terminal dimerisation" evidence="1">
    <location>
        <begin position="389"/>
        <end position="441"/>
    </location>
</feature>
<evidence type="ECO:0000313" key="2">
    <source>
        <dbReference type="EMBL" id="KAH7428076.1"/>
    </source>
</evidence>
<accession>A0A8T2U2E2</accession>
<comment type="caution">
    <text evidence="2">The sequence shown here is derived from an EMBL/GenBank/DDBJ whole genome shotgun (WGS) entry which is preliminary data.</text>
</comment>
<dbReference type="PANTHER" id="PTHR46880">
    <property type="entry name" value="RAS-ASSOCIATING DOMAIN-CONTAINING PROTEIN"/>
    <property type="match status" value="1"/>
</dbReference>
<dbReference type="AlphaFoldDB" id="A0A8T2U2E2"/>
<dbReference type="OrthoDB" id="6621980at2759"/>
<dbReference type="GO" id="GO:0046983">
    <property type="term" value="F:protein dimerization activity"/>
    <property type="evidence" value="ECO:0007669"/>
    <property type="project" value="InterPro"/>
</dbReference>
<organism evidence="2 3">
    <name type="scientific">Ceratopteris richardii</name>
    <name type="common">Triangle waterfern</name>
    <dbReference type="NCBI Taxonomy" id="49495"/>
    <lineage>
        <taxon>Eukaryota</taxon>
        <taxon>Viridiplantae</taxon>
        <taxon>Streptophyta</taxon>
        <taxon>Embryophyta</taxon>
        <taxon>Tracheophyta</taxon>
        <taxon>Polypodiopsida</taxon>
        <taxon>Polypodiidae</taxon>
        <taxon>Polypodiales</taxon>
        <taxon>Pteridineae</taxon>
        <taxon>Pteridaceae</taxon>
        <taxon>Parkerioideae</taxon>
        <taxon>Ceratopteris</taxon>
    </lineage>
</organism>
<evidence type="ECO:0000313" key="3">
    <source>
        <dbReference type="Proteomes" id="UP000825935"/>
    </source>
</evidence>
<gene>
    <name evidence="2" type="ORF">KP509_10G074500</name>
</gene>
<reference evidence="2" key="1">
    <citation type="submission" date="2021-08" db="EMBL/GenBank/DDBJ databases">
        <title>WGS assembly of Ceratopteris richardii.</title>
        <authorList>
            <person name="Marchant D.B."/>
            <person name="Chen G."/>
            <person name="Jenkins J."/>
            <person name="Shu S."/>
            <person name="Leebens-Mack J."/>
            <person name="Grimwood J."/>
            <person name="Schmutz J."/>
            <person name="Soltis P."/>
            <person name="Soltis D."/>
            <person name="Chen Z.-H."/>
        </authorList>
    </citation>
    <scope>NUCLEOTIDE SEQUENCE</scope>
    <source>
        <strain evidence="2">Whitten #5841</strain>
        <tissue evidence="2">Leaf</tissue>
    </source>
</reference>
<sequence length="471" mass="54212">MNSVSGREMFLSIKDHTKKMVMSKIQLSHFYSLLIDESTDHNIKKHLIVYVLYLNDARKGSANSTFVELLPMENGNAKGISKNLCKVIEDNLLELEKLVAIATDGAFVMIGHKTGVVSHFQEILPRVMGVHCIAHRQALVTKHGFIDHPHVYAFVDKVANKWISRGHVMQRLVSIMPAILEQWSCQEKKWYKYATIYVVQFMIHCLADVLMELNKLNVEFQKQEMDITTIGALIDFTFEKLSRRYLCSHILDFAISSPHLSSFLKMTTENMFAYEDVDGKLHTHILRIESIGSLEECISMAQIYVKNILNAMNKGFEDSPIFNSFKVFSQSSYPSDAVEREKITLQCQTIDIRRCINEREDFVGMLYRIAKNKSMHDAWEFCRSNKSWWNMFPEMMKLWQLSLAIPASTVACECGFSRKNFIKNTSRCSLGLETLDALMFLSINGRESSSIDWIVMFDLKTSSKKRRAKTI</sequence>
<evidence type="ECO:0000259" key="1">
    <source>
        <dbReference type="Pfam" id="PF05699"/>
    </source>
</evidence>
<dbReference type="PANTHER" id="PTHR46880:SF5">
    <property type="entry name" value="DUF4371 DOMAIN-CONTAINING PROTEIN"/>
    <property type="match status" value="1"/>
</dbReference>
<dbReference type="InterPro" id="IPR008906">
    <property type="entry name" value="HATC_C_dom"/>
</dbReference>
<dbReference type="Pfam" id="PF05699">
    <property type="entry name" value="Dimer_Tnp_hAT"/>
    <property type="match status" value="1"/>
</dbReference>
<keyword evidence="3" id="KW-1185">Reference proteome</keyword>